<dbReference type="Proteomes" id="UP001519460">
    <property type="component" value="Unassembled WGS sequence"/>
</dbReference>
<dbReference type="SUPFAM" id="SSF51905">
    <property type="entry name" value="FAD/NAD(P)-binding domain"/>
    <property type="match status" value="1"/>
</dbReference>
<sequence length="650" mass="73844">MAHTGRLKTVALTLVSQWTLVCLLLLAPLPSALTSDTHRYHDYCVVGGGPAGLQLGFFLERANRDYIIFERSNVSGHFFEDFPRHRTLISINKRNTGKINKEFNLRHDWNSLLSDDESLLFRHYSKEMFPHADRLLDYLRDYQQKLGIKVQFNTEVRNIRKASDNKEHYQLDDQRGNTYQCKVLVVATGLWKPNIPNMKGIEYAEGYETVSLNPDDYEGKRVLILGNGNAAFEVAEGIYGATNLIHVLSGSRVRLAWATHYVGDVRAVNNALLDTYQLKSLDGFIEGPLMKIVLKKVGDKILPDGLEGTVVSKVFKTENFPLREFYDKVIRCLGFTFDDSVFQSDTMPRHGRGRKKKFPAIGHNYESINLPGVFIAGAASHSLDFRKSAGGFLHGFRYTTRALHKLLENRYEGVPWPSQQIPVTQLLNYVLKRMNEASGVYQMFSMLGDVITISDDGKMAEVFEEFPVHLLDEFSKHAGREAKRAKRVLVMVMEFGANFSGPGTDTLRENRANGNPKLAHNSNFLHPVFYYYETLPTEEDRGKRGVKRVMPRPKALHHVVEDFLTQWDRPRPHITPLRHFLDHITQHDLRSRFDQACFFEAMTHKGSSLACSDQYLEGQGLSATKDMMDIAVNAGLIPFLGSQQGAEKSH</sequence>
<dbReference type="Gene3D" id="3.50.50.60">
    <property type="entry name" value="FAD/NAD(P)-binding domain"/>
    <property type="match status" value="2"/>
</dbReference>
<evidence type="ECO:0000256" key="1">
    <source>
        <dbReference type="ARBA" id="ARBA00023002"/>
    </source>
</evidence>
<dbReference type="InterPro" id="IPR050982">
    <property type="entry name" value="Auxin_biosynth/cation_transpt"/>
</dbReference>
<dbReference type="Pfam" id="PF13738">
    <property type="entry name" value="Pyr_redox_3"/>
    <property type="match status" value="1"/>
</dbReference>
<feature type="chain" id="PRO_5044869994" description="FAD-dependent oxidoreductase domain-containing protein 2" evidence="2">
    <location>
        <begin position="35"/>
        <end position="650"/>
    </location>
</feature>
<organism evidence="3 4">
    <name type="scientific">Batillaria attramentaria</name>
    <dbReference type="NCBI Taxonomy" id="370345"/>
    <lineage>
        <taxon>Eukaryota</taxon>
        <taxon>Metazoa</taxon>
        <taxon>Spiralia</taxon>
        <taxon>Lophotrochozoa</taxon>
        <taxon>Mollusca</taxon>
        <taxon>Gastropoda</taxon>
        <taxon>Caenogastropoda</taxon>
        <taxon>Sorbeoconcha</taxon>
        <taxon>Cerithioidea</taxon>
        <taxon>Batillariidae</taxon>
        <taxon>Batillaria</taxon>
    </lineage>
</organism>
<dbReference type="AlphaFoldDB" id="A0ABD0LPA6"/>
<evidence type="ECO:0000256" key="2">
    <source>
        <dbReference type="SAM" id="SignalP"/>
    </source>
</evidence>
<evidence type="ECO:0000313" key="4">
    <source>
        <dbReference type="Proteomes" id="UP001519460"/>
    </source>
</evidence>
<dbReference type="PRINTS" id="PR00368">
    <property type="entry name" value="FADPNR"/>
</dbReference>
<dbReference type="GO" id="GO:0016491">
    <property type="term" value="F:oxidoreductase activity"/>
    <property type="evidence" value="ECO:0007669"/>
    <property type="project" value="UniProtKB-KW"/>
</dbReference>
<dbReference type="PANTHER" id="PTHR43539">
    <property type="entry name" value="FLAVIN-BINDING MONOOXYGENASE-LIKE PROTEIN (AFU_ORTHOLOGUE AFUA_4G09220)"/>
    <property type="match status" value="1"/>
</dbReference>
<proteinExistence type="predicted"/>
<protein>
    <recommendedName>
        <fullName evidence="5">FAD-dependent oxidoreductase domain-containing protein 2</fullName>
    </recommendedName>
</protein>
<feature type="signal peptide" evidence="2">
    <location>
        <begin position="1"/>
        <end position="34"/>
    </location>
</feature>
<dbReference type="PANTHER" id="PTHR43539:SF23">
    <property type="entry name" value="FAD-DEPENDENT OXIDOREDUCTASE DOMAIN-CONTAINING PROTEIN 2"/>
    <property type="match status" value="1"/>
</dbReference>
<name>A0ABD0LPA6_9CAEN</name>
<evidence type="ECO:0008006" key="5">
    <source>
        <dbReference type="Google" id="ProtNLM"/>
    </source>
</evidence>
<gene>
    <name evidence="3" type="ORF">BaRGS_00007405</name>
</gene>
<accession>A0ABD0LPA6</accession>
<reference evidence="3 4" key="1">
    <citation type="journal article" date="2023" name="Sci. Data">
        <title>Genome assembly of the Korean intertidal mud-creeper Batillaria attramentaria.</title>
        <authorList>
            <person name="Patra A.K."/>
            <person name="Ho P.T."/>
            <person name="Jun S."/>
            <person name="Lee S.J."/>
            <person name="Kim Y."/>
            <person name="Won Y.J."/>
        </authorList>
    </citation>
    <scope>NUCLEOTIDE SEQUENCE [LARGE SCALE GENOMIC DNA]</scope>
    <source>
        <strain evidence="3">Wonlab-2016</strain>
    </source>
</reference>
<keyword evidence="2" id="KW-0732">Signal</keyword>
<keyword evidence="1" id="KW-0560">Oxidoreductase</keyword>
<dbReference type="EMBL" id="JACVVK020000032">
    <property type="protein sequence ID" value="KAK7501280.1"/>
    <property type="molecule type" value="Genomic_DNA"/>
</dbReference>
<dbReference type="InterPro" id="IPR036188">
    <property type="entry name" value="FAD/NAD-bd_sf"/>
</dbReference>
<evidence type="ECO:0000313" key="3">
    <source>
        <dbReference type="EMBL" id="KAK7501280.1"/>
    </source>
</evidence>
<keyword evidence="4" id="KW-1185">Reference proteome</keyword>
<comment type="caution">
    <text evidence="3">The sequence shown here is derived from an EMBL/GenBank/DDBJ whole genome shotgun (WGS) entry which is preliminary data.</text>
</comment>
<dbReference type="FunFam" id="3.50.50.60:FF:000521">
    <property type="entry name" value="FAD dependent oxidoreductase domain containing 2"/>
    <property type="match status" value="1"/>
</dbReference>